<dbReference type="OrthoDB" id="10251524at2759"/>
<sequence>MLLGEEEELRRILHLDEVLDQVQVFLGLKVLLITDKAKQLTKRLSLAAPRTSAEGIDQVGGHIVLAFLQGVLDPCAACTIAITNIDLYPPQKYDFVTGMTDPGDRIGLYSTARYFQHAMALHTDGFQGSRMSSASSRRTESRPISASRPLTASRGDADKTEDAEEASEASRPSSARKKGRTPEPESGETRRKLLVPKNEKEFQKELSMCFVKVLSRESLKLCGIKECCLMPCLMNPIP</sequence>
<dbReference type="AlphaFoldDB" id="A0A813H701"/>
<evidence type="ECO:0000256" key="4">
    <source>
        <dbReference type="ARBA" id="ARBA00022801"/>
    </source>
</evidence>
<dbReference type="GO" id="GO:0008237">
    <property type="term" value="F:metallopeptidase activity"/>
    <property type="evidence" value="ECO:0007669"/>
    <property type="project" value="UniProtKB-KW"/>
</dbReference>
<dbReference type="PANTHER" id="PTHR15910">
    <property type="entry name" value="ARCHAEMETZINCIN"/>
    <property type="match status" value="1"/>
</dbReference>
<name>A0A813H701_POLGL</name>
<keyword evidence="9" id="KW-1185">Reference proteome</keyword>
<evidence type="ECO:0000313" key="9">
    <source>
        <dbReference type="Proteomes" id="UP000654075"/>
    </source>
</evidence>
<dbReference type="EMBL" id="CAJNNV010030762">
    <property type="protein sequence ID" value="CAE8633428.1"/>
    <property type="molecule type" value="Genomic_DNA"/>
</dbReference>
<evidence type="ECO:0000313" key="8">
    <source>
        <dbReference type="EMBL" id="CAE8633428.1"/>
    </source>
</evidence>
<feature type="non-terminal residue" evidence="8">
    <location>
        <position position="238"/>
    </location>
</feature>
<evidence type="ECO:0000256" key="3">
    <source>
        <dbReference type="ARBA" id="ARBA00022723"/>
    </source>
</evidence>
<feature type="compositionally biased region" description="Basic and acidic residues" evidence="7">
    <location>
        <begin position="180"/>
        <end position="196"/>
    </location>
</feature>
<feature type="region of interest" description="Disordered" evidence="7">
    <location>
        <begin position="126"/>
        <end position="196"/>
    </location>
</feature>
<dbReference type="Gene3D" id="3.40.390.10">
    <property type="entry name" value="Collagenase (Catalytic Domain)"/>
    <property type="match status" value="1"/>
</dbReference>
<comment type="cofactor">
    <cofactor evidence="1">
        <name>Zn(2+)</name>
        <dbReference type="ChEBI" id="CHEBI:29105"/>
    </cofactor>
</comment>
<dbReference type="Proteomes" id="UP000654075">
    <property type="component" value="Unassembled WGS sequence"/>
</dbReference>
<evidence type="ECO:0000256" key="7">
    <source>
        <dbReference type="SAM" id="MobiDB-lite"/>
    </source>
</evidence>
<dbReference type="GO" id="GO:0006508">
    <property type="term" value="P:proteolysis"/>
    <property type="evidence" value="ECO:0007669"/>
    <property type="project" value="UniProtKB-KW"/>
</dbReference>
<keyword evidence="4" id="KW-0378">Hydrolase</keyword>
<dbReference type="InterPro" id="IPR012962">
    <property type="entry name" value="Pept_M54_archaemetzincn"/>
</dbReference>
<keyword evidence="2" id="KW-0645">Protease</keyword>
<organism evidence="8 9">
    <name type="scientific">Polarella glacialis</name>
    <name type="common">Dinoflagellate</name>
    <dbReference type="NCBI Taxonomy" id="89957"/>
    <lineage>
        <taxon>Eukaryota</taxon>
        <taxon>Sar</taxon>
        <taxon>Alveolata</taxon>
        <taxon>Dinophyceae</taxon>
        <taxon>Suessiales</taxon>
        <taxon>Suessiaceae</taxon>
        <taxon>Polarella</taxon>
    </lineage>
</organism>
<dbReference type="PANTHER" id="PTHR15910:SF1">
    <property type="entry name" value="ARCHAEMETZINCIN-2"/>
    <property type="match status" value="1"/>
</dbReference>
<proteinExistence type="predicted"/>
<dbReference type="GO" id="GO:0046872">
    <property type="term" value="F:metal ion binding"/>
    <property type="evidence" value="ECO:0007669"/>
    <property type="project" value="UniProtKB-KW"/>
</dbReference>
<evidence type="ECO:0000256" key="1">
    <source>
        <dbReference type="ARBA" id="ARBA00001947"/>
    </source>
</evidence>
<evidence type="ECO:0000256" key="2">
    <source>
        <dbReference type="ARBA" id="ARBA00022670"/>
    </source>
</evidence>
<keyword evidence="6" id="KW-0482">Metalloprotease</keyword>
<accession>A0A813H701</accession>
<comment type="caution">
    <text evidence="8">The sequence shown here is derived from an EMBL/GenBank/DDBJ whole genome shotgun (WGS) entry which is preliminary data.</text>
</comment>
<evidence type="ECO:0000256" key="5">
    <source>
        <dbReference type="ARBA" id="ARBA00022833"/>
    </source>
</evidence>
<feature type="compositionally biased region" description="Polar residues" evidence="7">
    <location>
        <begin position="129"/>
        <end position="150"/>
    </location>
</feature>
<protein>
    <submittedName>
        <fullName evidence="8">Uncharacterized protein</fullName>
    </submittedName>
</protein>
<gene>
    <name evidence="8" type="ORF">PGLA1383_LOCUS49324</name>
</gene>
<keyword evidence="3" id="KW-0479">Metal-binding</keyword>
<keyword evidence="5" id="KW-0862">Zinc</keyword>
<dbReference type="InterPro" id="IPR024079">
    <property type="entry name" value="MetalloPept_cat_dom_sf"/>
</dbReference>
<reference evidence="8" key="1">
    <citation type="submission" date="2021-02" db="EMBL/GenBank/DDBJ databases">
        <authorList>
            <person name="Dougan E. K."/>
            <person name="Rhodes N."/>
            <person name="Thang M."/>
            <person name="Chan C."/>
        </authorList>
    </citation>
    <scope>NUCLEOTIDE SEQUENCE</scope>
</reference>
<evidence type="ECO:0000256" key="6">
    <source>
        <dbReference type="ARBA" id="ARBA00023049"/>
    </source>
</evidence>